<sequence>MLCRAKHGDLSLAPSFVEKLAPFLLHSSVSTAFFTTRHPHSRPSKPNSRRPTSKSSPPRPVSAIMAAPSPDASTICSLLCGQGVETSNFDSLLRDYKGRLSSPLVLDVLRNYRFLGRVRTLEFFSWAGSQMGFRFDDSVVEYVVDFLCRRKLFDDMKCLLLAVSSQKGQVSCRAFAICIRFLGRQGRVKEALCLFEEMEVSFRCKPDNFVYNNMLYVLCKKENSEELVDVALSIFKRIESPDTYSYSNVLVGVCKFGRLESALEIFQEMGRAGVVPTRSAVNILIGDLCLLSSKEGAISRIRVNNVRRPFVVLVPNVVTKTGALEPALAVFWAVYEKGLLPSAFVINRLVGELCQLGRLSEVIEVLDALENKRLTCLEECYSIVIKALCENRLVEEVSSMFARMLSSGLNPKLRVYNCLISMLCKVEERLEEAERVFQIMKKKRCEPDNVTYTALIHAYGRANKWESAHSLLTEMLGSGISPHFDTYSLVDRLLKENGRVDLSMKLQGKVESQILLKCCKLGRLEAAYQKFAEMLQKGLCPPVYVLDAFECAFQKHGKGQIARELLDKIDEVQKNGSLENTET</sequence>
<comment type="similarity">
    <text evidence="1">Belongs to the PPR family. P subfamily.</text>
</comment>
<dbReference type="PROSITE" id="PS51375">
    <property type="entry name" value="PPR"/>
    <property type="match status" value="4"/>
</dbReference>
<gene>
    <name evidence="6 7" type="primary">LOC116212757</name>
</gene>
<dbReference type="GeneID" id="116212757"/>
<feature type="compositionally biased region" description="Basic residues" evidence="4">
    <location>
        <begin position="37"/>
        <end position="52"/>
    </location>
</feature>
<dbReference type="Pfam" id="PF01535">
    <property type="entry name" value="PPR"/>
    <property type="match status" value="3"/>
</dbReference>
<dbReference type="InterPro" id="IPR002885">
    <property type="entry name" value="PPR_rpt"/>
</dbReference>
<dbReference type="Gene3D" id="1.25.40.10">
    <property type="entry name" value="Tetratricopeptide repeat domain"/>
    <property type="match status" value="3"/>
</dbReference>
<evidence type="ECO:0000256" key="4">
    <source>
        <dbReference type="SAM" id="MobiDB-lite"/>
    </source>
</evidence>
<feature type="repeat" description="PPR" evidence="3">
    <location>
        <begin position="377"/>
        <end position="411"/>
    </location>
</feature>
<evidence type="ECO:0000313" key="6">
    <source>
        <dbReference type="RefSeq" id="XP_031403297.1"/>
    </source>
</evidence>
<keyword evidence="5" id="KW-1185">Reference proteome</keyword>
<feature type="repeat" description="PPR" evidence="3">
    <location>
        <begin position="242"/>
        <end position="276"/>
    </location>
</feature>
<evidence type="ECO:0000313" key="5">
    <source>
        <dbReference type="Proteomes" id="UP000515151"/>
    </source>
</evidence>
<evidence type="ECO:0000256" key="1">
    <source>
        <dbReference type="ARBA" id="ARBA00007626"/>
    </source>
</evidence>
<proteinExistence type="inferred from homology"/>
<dbReference type="OrthoDB" id="733434at2759"/>
<keyword evidence="2" id="KW-0677">Repeat</keyword>
<reference evidence="6 7" key="2">
    <citation type="submission" date="2025-04" db="UniProtKB">
        <authorList>
            <consortium name="RefSeq"/>
        </authorList>
    </citation>
    <scope>IDENTIFICATION</scope>
    <source>
        <tissue evidence="6 7">Leaf</tissue>
    </source>
</reference>
<feature type="region of interest" description="Disordered" evidence="4">
    <location>
        <begin position="36"/>
        <end position="64"/>
    </location>
</feature>
<accession>A0A6P8ED99</accession>
<dbReference type="PANTHER" id="PTHR47936:SF1">
    <property type="entry name" value="PENTATRICOPEPTIDE REPEAT-CONTAINING PROTEIN GUN1, CHLOROPLASTIC"/>
    <property type="match status" value="1"/>
</dbReference>
<dbReference type="RefSeq" id="XP_031403298.1">
    <property type="nucleotide sequence ID" value="XM_031547438.1"/>
</dbReference>
<reference evidence="5" key="1">
    <citation type="journal article" date="2020" name="Plant Biotechnol. J.">
        <title>The pomegranate (Punica granatum L.) draft genome dissects genetic divergence between soft- and hard-seeded cultivars.</title>
        <authorList>
            <person name="Luo X."/>
            <person name="Li H."/>
            <person name="Wu Z."/>
            <person name="Yao W."/>
            <person name="Zhao P."/>
            <person name="Cao D."/>
            <person name="Yu H."/>
            <person name="Li K."/>
            <person name="Poudel K."/>
            <person name="Zhao D."/>
            <person name="Zhang F."/>
            <person name="Xia X."/>
            <person name="Chen L."/>
            <person name="Wang Q."/>
            <person name="Jing D."/>
            <person name="Cao S."/>
        </authorList>
    </citation>
    <scope>NUCLEOTIDE SEQUENCE [LARGE SCALE GENOMIC DNA]</scope>
</reference>
<evidence type="ECO:0000256" key="3">
    <source>
        <dbReference type="PROSITE-ProRule" id="PRU00708"/>
    </source>
</evidence>
<dbReference type="RefSeq" id="XP_031403297.1">
    <property type="nucleotide sequence ID" value="XM_031547437.1"/>
</dbReference>
<evidence type="ECO:0000313" key="7">
    <source>
        <dbReference type="RefSeq" id="XP_031403298.1"/>
    </source>
</evidence>
<dbReference type="InterPro" id="IPR011990">
    <property type="entry name" value="TPR-like_helical_dom_sf"/>
</dbReference>
<dbReference type="Pfam" id="PF13041">
    <property type="entry name" value="PPR_2"/>
    <property type="match status" value="2"/>
</dbReference>
<protein>
    <submittedName>
        <fullName evidence="6 7">Pentatricopeptide repeat-containing protein At1g03560, mitochondrial-like</fullName>
    </submittedName>
</protein>
<dbReference type="AlphaFoldDB" id="A0A6P8ED99"/>
<dbReference type="NCBIfam" id="TIGR00756">
    <property type="entry name" value="PPR"/>
    <property type="match status" value="5"/>
</dbReference>
<dbReference type="Proteomes" id="UP000515151">
    <property type="component" value="Chromosome 7"/>
</dbReference>
<dbReference type="PANTHER" id="PTHR47936">
    <property type="entry name" value="PPR_LONG DOMAIN-CONTAINING PROTEIN"/>
    <property type="match status" value="1"/>
</dbReference>
<organism evidence="5 7">
    <name type="scientific">Punica granatum</name>
    <name type="common">Pomegranate</name>
    <dbReference type="NCBI Taxonomy" id="22663"/>
    <lineage>
        <taxon>Eukaryota</taxon>
        <taxon>Viridiplantae</taxon>
        <taxon>Streptophyta</taxon>
        <taxon>Embryophyta</taxon>
        <taxon>Tracheophyta</taxon>
        <taxon>Spermatophyta</taxon>
        <taxon>Magnoliopsida</taxon>
        <taxon>eudicotyledons</taxon>
        <taxon>Gunneridae</taxon>
        <taxon>Pentapetalae</taxon>
        <taxon>rosids</taxon>
        <taxon>malvids</taxon>
        <taxon>Myrtales</taxon>
        <taxon>Lythraceae</taxon>
        <taxon>Punica</taxon>
    </lineage>
</organism>
<feature type="repeat" description="PPR" evidence="3">
    <location>
        <begin position="412"/>
        <end position="447"/>
    </location>
</feature>
<feature type="repeat" description="PPR" evidence="3">
    <location>
        <begin position="448"/>
        <end position="482"/>
    </location>
</feature>
<name>A0A6P8ED99_PUNGR</name>
<evidence type="ECO:0000256" key="2">
    <source>
        <dbReference type="ARBA" id="ARBA00022737"/>
    </source>
</evidence>